<reference evidence="5 6" key="1">
    <citation type="submission" date="2023-06" db="EMBL/GenBank/DDBJ databases">
        <title>Rock-solubilizing bacteria, Microbacterium invictum, promotes re-establishment of vegetation in rocky wasteland by accelerating rock bio-weathering and reshaping soil bacterial community.</title>
        <authorList>
            <person name="Liu C."/>
        </authorList>
    </citation>
    <scope>NUCLEOTIDE SEQUENCE [LARGE SCALE GENOMIC DNA]</scope>
    <source>
        <strain evidence="5 6">X-18</strain>
    </source>
</reference>
<evidence type="ECO:0000259" key="4">
    <source>
        <dbReference type="Pfam" id="PF00150"/>
    </source>
</evidence>
<dbReference type="InterPro" id="IPR017853">
    <property type="entry name" value="GH"/>
</dbReference>
<sequence>MNTPPRFGVNYVPGSGWWYSWVDWRDDAIVADLAAIRAIGADHIRIHCLWPLFQPNARVVSSTMLDRLERLMDIATENDLDVIVTIFDGWLSGFDFRPSWLQDDQNIFADRDVIDAELRLVRALADRVGGHPAFLGFDIANEPSVIAGGPGRERNHNETTLEQGDAWLVELLGYAEEVAPSKLHSVGMDHRPWLTDDEPFSRRALGATGSVTPIHAWIYFTGALDRYGHSGTGTVHLAEFMLELAKAYGNDANRPVWLQEYGASTTWLDDPAAFLEVATAAAASVENLWGITWWCSHDISRELDGFIELEYDLGLLTVDNEVKPAGRAFRDAANLVRSGGVTVKVRDVALVLPDETTPDLTFADAFFSLIEAGSAPAIVLASRADDKEYLSKRGIRRLIEH</sequence>
<evidence type="ECO:0000313" key="5">
    <source>
        <dbReference type="EMBL" id="WQB70671.1"/>
    </source>
</evidence>
<organism evidence="5 6">
    <name type="scientific">Microbacterium invictum</name>
    <dbReference type="NCBI Taxonomy" id="515415"/>
    <lineage>
        <taxon>Bacteria</taxon>
        <taxon>Bacillati</taxon>
        <taxon>Actinomycetota</taxon>
        <taxon>Actinomycetes</taxon>
        <taxon>Micrococcales</taxon>
        <taxon>Microbacteriaceae</taxon>
        <taxon>Microbacterium</taxon>
    </lineage>
</organism>
<dbReference type="Pfam" id="PF00150">
    <property type="entry name" value="Cellulase"/>
    <property type="match status" value="1"/>
</dbReference>
<dbReference type="EMBL" id="CP139779">
    <property type="protein sequence ID" value="WQB70671.1"/>
    <property type="molecule type" value="Genomic_DNA"/>
</dbReference>
<protein>
    <submittedName>
        <fullName evidence="5">Cellulase family glycosylhydrolase</fullName>
    </submittedName>
</protein>
<keyword evidence="6" id="KW-1185">Reference proteome</keyword>
<dbReference type="InterPro" id="IPR001547">
    <property type="entry name" value="Glyco_hydro_5"/>
</dbReference>
<accession>A0ABZ0VBF0</accession>
<proteinExistence type="inferred from homology"/>
<evidence type="ECO:0000256" key="1">
    <source>
        <dbReference type="ARBA" id="ARBA00022801"/>
    </source>
</evidence>
<name>A0ABZ0VBF0_9MICO</name>
<dbReference type="Gene3D" id="3.20.20.80">
    <property type="entry name" value="Glycosidases"/>
    <property type="match status" value="1"/>
</dbReference>
<keyword evidence="1 3" id="KW-0378">Hydrolase</keyword>
<keyword evidence="2 3" id="KW-0326">Glycosidase</keyword>
<evidence type="ECO:0000256" key="2">
    <source>
        <dbReference type="ARBA" id="ARBA00023295"/>
    </source>
</evidence>
<gene>
    <name evidence="5" type="ORF">T9R20_01565</name>
</gene>
<feature type="domain" description="Glycoside hydrolase family 5" evidence="4">
    <location>
        <begin position="28"/>
        <end position="145"/>
    </location>
</feature>
<dbReference type="SUPFAM" id="SSF51445">
    <property type="entry name" value="(Trans)glycosidases"/>
    <property type="match status" value="1"/>
</dbReference>
<evidence type="ECO:0000256" key="3">
    <source>
        <dbReference type="RuleBase" id="RU361153"/>
    </source>
</evidence>
<evidence type="ECO:0000313" key="6">
    <source>
        <dbReference type="Proteomes" id="UP001324533"/>
    </source>
</evidence>
<comment type="similarity">
    <text evidence="3">Belongs to the glycosyl hydrolase 5 (cellulase A) family.</text>
</comment>
<dbReference type="Proteomes" id="UP001324533">
    <property type="component" value="Chromosome"/>
</dbReference>
<dbReference type="RefSeq" id="WP_322410808.1">
    <property type="nucleotide sequence ID" value="NZ_CP139779.1"/>
</dbReference>